<name>A0ABP1EK53_9FLAO</name>
<feature type="signal peptide" evidence="1">
    <location>
        <begin position="1"/>
        <end position="19"/>
    </location>
</feature>
<accession>A0ABP1EK53</accession>
<evidence type="ECO:0000259" key="2">
    <source>
        <dbReference type="Pfam" id="PF13648"/>
    </source>
</evidence>
<dbReference type="RefSeq" id="WP_348711395.1">
    <property type="nucleotide sequence ID" value="NZ_CAXIXW010000018.1"/>
</dbReference>
<dbReference type="Pfam" id="PF13648">
    <property type="entry name" value="Lipocalin_4"/>
    <property type="match status" value="1"/>
</dbReference>
<dbReference type="InterPro" id="IPR024311">
    <property type="entry name" value="Lipocalin-like"/>
</dbReference>
<dbReference type="Proteomes" id="UP001497416">
    <property type="component" value="Unassembled WGS sequence"/>
</dbReference>
<feature type="domain" description="Lipocalin-like" evidence="2">
    <location>
        <begin position="27"/>
        <end position="112"/>
    </location>
</feature>
<gene>
    <name evidence="3" type="ORF">T190607A01A_20042</name>
</gene>
<organism evidence="3 4">
    <name type="scientific">Tenacibaculum platacis</name>
    <dbReference type="NCBI Taxonomy" id="3137852"/>
    <lineage>
        <taxon>Bacteria</taxon>
        <taxon>Pseudomonadati</taxon>
        <taxon>Bacteroidota</taxon>
        <taxon>Flavobacteriia</taxon>
        <taxon>Flavobacteriales</taxon>
        <taxon>Flavobacteriaceae</taxon>
        <taxon>Tenacibaculum</taxon>
    </lineage>
</organism>
<dbReference type="EMBL" id="CAXIXY010000004">
    <property type="protein sequence ID" value="CAL2082880.1"/>
    <property type="molecule type" value="Genomic_DNA"/>
</dbReference>
<keyword evidence="1" id="KW-0732">Signal</keyword>
<evidence type="ECO:0000313" key="3">
    <source>
        <dbReference type="EMBL" id="CAL2082880.1"/>
    </source>
</evidence>
<evidence type="ECO:0000256" key="1">
    <source>
        <dbReference type="SAM" id="SignalP"/>
    </source>
</evidence>
<keyword evidence="4" id="KW-1185">Reference proteome</keyword>
<feature type="chain" id="PRO_5045281049" evidence="1">
    <location>
        <begin position="20"/>
        <end position="129"/>
    </location>
</feature>
<dbReference type="PROSITE" id="PS51257">
    <property type="entry name" value="PROKAR_LIPOPROTEIN"/>
    <property type="match status" value="1"/>
</dbReference>
<protein>
    <submittedName>
        <fullName evidence="3">Lipocalin-like domain-containing protein</fullName>
    </submittedName>
</protein>
<comment type="caution">
    <text evidence="3">The sequence shown here is derived from an EMBL/GenBank/DDBJ whole genome shotgun (WGS) entry which is preliminary data.</text>
</comment>
<reference evidence="3 4" key="1">
    <citation type="submission" date="2024-05" db="EMBL/GenBank/DDBJ databases">
        <authorList>
            <person name="Duchaud E."/>
        </authorList>
    </citation>
    <scope>NUCLEOTIDE SEQUENCE [LARGE SCALE GENOMIC DNA]</scope>
    <source>
        <strain evidence="3">Ena-SAMPLE-TAB-13-05-2024-13:56:06:370-140302</strain>
    </source>
</reference>
<proteinExistence type="predicted"/>
<evidence type="ECO:0000313" key="4">
    <source>
        <dbReference type="Proteomes" id="UP001497416"/>
    </source>
</evidence>
<sequence>MKKLLSLSLILLTIVSCSENDTTSDPIIGKWNLITSFEGSVDVTNDCLKQSYITFSENFSLKGEVIIEMNNECTSDDGPYSGTWSKQNTNNYSLSIDNSNSPIEISITNNNLIQVIEDSGSIVTTYKKQ</sequence>